<dbReference type="Proteomes" id="UP001370490">
    <property type="component" value="Unassembled WGS sequence"/>
</dbReference>
<evidence type="ECO:0000256" key="3">
    <source>
        <dbReference type="ARBA" id="ARBA00022679"/>
    </source>
</evidence>
<evidence type="ECO:0000259" key="5">
    <source>
        <dbReference type="Pfam" id="PF04577"/>
    </source>
</evidence>
<evidence type="ECO:0000313" key="7">
    <source>
        <dbReference type="Proteomes" id="UP001370490"/>
    </source>
</evidence>
<dbReference type="EMBL" id="JBAMMX010000011">
    <property type="protein sequence ID" value="KAK6931302.1"/>
    <property type="molecule type" value="Genomic_DNA"/>
</dbReference>
<organism evidence="6 7">
    <name type="scientific">Dillenia turbinata</name>
    <dbReference type="NCBI Taxonomy" id="194707"/>
    <lineage>
        <taxon>Eukaryota</taxon>
        <taxon>Viridiplantae</taxon>
        <taxon>Streptophyta</taxon>
        <taxon>Embryophyta</taxon>
        <taxon>Tracheophyta</taxon>
        <taxon>Spermatophyta</taxon>
        <taxon>Magnoliopsida</taxon>
        <taxon>eudicotyledons</taxon>
        <taxon>Gunneridae</taxon>
        <taxon>Pentapetalae</taxon>
        <taxon>Dilleniales</taxon>
        <taxon>Dilleniaceae</taxon>
        <taxon>Dillenia</taxon>
    </lineage>
</organism>
<accession>A0AAN8VQ08</accession>
<keyword evidence="3" id="KW-0808">Transferase</keyword>
<dbReference type="AlphaFoldDB" id="A0AAN8VQ08"/>
<dbReference type="InterPro" id="IPR007657">
    <property type="entry name" value="Glycosyltransferase_61"/>
</dbReference>
<keyword evidence="2" id="KW-0328">Glycosyltransferase</keyword>
<name>A0AAN8VQ08_9MAGN</name>
<dbReference type="GO" id="GO:0016763">
    <property type="term" value="F:pentosyltransferase activity"/>
    <property type="evidence" value="ECO:0007669"/>
    <property type="project" value="UniProtKB-ARBA"/>
</dbReference>
<keyword evidence="4" id="KW-0325">Glycoprotein</keyword>
<comment type="caution">
    <text evidence="6">The sequence shown here is derived from an EMBL/GenBank/DDBJ whole genome shotgun (WGS) entry which is preliminary data.</text>
</comment>
<evidence type="ECO:0000256" key="2">
    <source>
        <dbReference type="ARBA" id="ARBA00022676"/>
    </source>
</evidence>
<evidence type="ECO:0000256" key="4">
    <source>
        <dbReference type="ARBA" id="ARBA00023180"/>
    </source>
</evidence>
<dbReference type="PANTHER" id="PTHR20961:SF98">
    <property type="entry name" value="GLYCOSYLTRANSFERASE"/>
    <property type="match status" value="1"/>
</dbReference>
<reference evidence="6 7" key="1">
    <citation type="submission" date="2023-12" db="EMBL/GenBank/DDBJ databases">
        <title>A high-quality genome assembly for Dillenia turbinata (Dilleniales).</title>
        <authorList>
            <person name="Chanderbali A."/>
        </authorList>
    </citation>
    <scope>NUCLEOTIDE SEQUENCE [LARGE SCALE GENOMIC DNA]</scope>
    <source>
        <strain evidence="6">LSX21</strain>
        <tissue evidence="6">Leaf</tissue>
    </source>
</reference>
<gene>
    <name evidence="6" type="ORF">RJ641_003095</name>
</gene>
<comment type="subcellular location">
    <subcellularLocation>
        <location evidence="1">Golgi apparatus membrane</location>
        <topology evidence="1">Single-pass type II membrane protein</topology>
    </subcellularLocation>
</comment>
<sequence>MEMQRDPITSLPLQISREGVISCDRSRYRYDICSINGPNVLIPINSTFLVMDDTNVTPSSSSTQKIKPQPRKWQQNIMSKVNEVTLISGGPNSPNCEDQHNVPALVFNTGAFSGNIWHDFADGLIPLFITVKSFFHDRDFVMVIDQSNDYFVNKYRDLLHGLSKQRIIRMDGENTTHCFPWAIIGLITHGHMTINPNWLPSPITLYHFRDFLVRTYGGRNQHTISHQPSAGSRPRLVFACRHHGGRVILNYAEVKQTMEEAGFEVIEFEPTINSSLHENFAIVNSSHALLGVHGAGLTHLLFLRPGTPFLQIVLIGQDEPAEICYRNPSLYLGLDYLEYKINVYESSYIDKYGKDDVVLNNPEALLKDGWNKELQELYLIKQDVKLNLSRFRPYLEETYKKAKRFMEKEG</sequence>
<evidence type="ECO:0000313" key="6">
    <source>
        <dbReference type="EMBL" id="KAK6931302.1"/>
    </source>
</evidence>
<evidence type="ECO:0000256" key="1">
    <source>
        <dbReference type="ARBA" id="ARBA00004323"/>
    </source>
</evidence>
<proteinExistence type="predicted"/>
<protein>
    <submittedName>
        <fullName evidence="6">Glycosyltransferase 61</fullName>
    </submittedName>
</protein>
<dbReference type="GO" id="GO:0000139">
    <property type="term" value="C:Golgi membrane"/>
    <property type="evidence" value="ECO:0007669"/>
    <property type="project" value="UniProtKB-SubCell"/>
</dbReference>
<feature type="domain" description="Glycosyltransferase 61 catalytic" evidence="5">
    <location>
        <begin position="213"/>
        <end position="308"/>
    </location>
</feature>
<dbReference type="InterPro" id="IPR049625">
    <property type="entry name" value="Glyco_transf_61_cat"/>
</dbReference>
<keyword evidence="7" id="KW-1185">Reference proteome</keyword>
<dbReference type="Pfam" id="PF04577">
    <property type="entry name" value="Glyco_transf_61"/>
    <property type="match status" value="1"/>
</dbReference>
<dbReference type="PANTHER" id="PTHR20961">
    <property type="entry name" value="GLYCOSYLTRANSFERASE"/>
    <property type="match status" value="1"/>
</dbReference>